<dbReference type="InterPro" id="IPR004143">
    <property type="entry name" value="BPL_LPL_catalytic"/>
</dbReference>
<feature type="binding site" evidence="5">
    <location>
        <begin position="89"/>
        <end position="91"/>
    </location>
    <ligand>
        <name>biotin</name>
        <dbReference type="ChEBI" id="CHEBI:57586"/>
    </ligand>
</feature>
<evidence type="ECO:0000256" key="3">
    <source>
        <dbReference type="ARBA" id="ARBA00022840"/>
    </source>
</evidence>
<dbReference type="NCBIfam" id="TIGR00121">
    <property type="entry name" value="birA_ligase"/>
    <property type="match status" value="1"/>
</dbReference>
<comment type="similarity">
    <text evidence="5">Belongs to the biotin--protein ligase family.</text>
</comment>
<dbReference type="Pfam" id="PF08279">
    <property type="entry name" value="HTH_11"/>
    <property type="match status" value="1"/>
</dbReference>
<dbReference type="PANTHER" id="PTHR12835:SF5">
    <property type="entry name" value="BIOTIN--PROTEIN LIGASE"/>
    <property type="match status" value="1"/>
</dbReference>
<comment type="caution">
    <text evidence="7">The sequence shown here is derived from an EMBL/GenBank/DDBJ whole genome shotgun (WGS) entry which is preliminary data.</text>
</comment>
<dbReference type="Pfam" id="PF03099">
    <property type="entry name" value="BPL_LplA_LipB"/>
    <property type="match status" value="1"/>
</dbReference>
<accession>A0A6N7V3J1</accession>
<comment type="catalytic activity">
    <reaction evidence="5">
        <text>biotin + L-lysyl-[protein] + ATP = N(6)-biotinyl-L-lysyl-[protein] + AMP + diphosphate + H(+)</text>
        <dbReference type="Rhea" id="RHEA:11756"/>
        <dbReference type="Rhea" id="RHEA-COMP:9752"/>
        <dbReference type="Rhea" id="RHEA-COMP:10505"/>
        <dbReference type="ChEBI" id="CHEBI:15378"/>
        <dbReference type="ChEBI" id="CHEBI:29969"/>
        <dbReference type="ChEBI" id="CHEBI:30616"/>
        <dbReference type="ChEBI" id="CHEBI:33019"/>
        <dbReference type="ChEBI" id="CHEBI:57586"/>
        <dbReference type="ChEBI" id="CHEBI:83144"/>
        <dbReference type="ChEBI" id="CHEBI:456215"/>
        <dbReference type="EC" id="6.3.4.15"/>
    </reaction>
</comment>
<dbReference type="PANTHER" id="PTHR12835">
    <property type="entry name" value="BIOTIN PROTEIN LIGASE"/>
    <property type="match status" value="1"/>
</dbReference>
<reference evidence="7 8" key="1">
    <citation type="submission" date="2019-08" db="EMBL/GenBank/DDBJ databases">
        <title>In-depth cultivation of the pig gut microbiome towards novel bacterial diversity and tailored functional studies.</title>
        <authorList>
            <person name="Wylensek D."/>
            <person name="Hitch T.C.A."/>
            <person name="Clavel T."/>
        </authorList>
    </citation>
    <scope>NUCLEOTIDE SEQUENCE [LARGE SCALE GENOMIC DNA]</scope>
    <source>
        <strain evidence="7 8">68-1-5</strain>
    </source>
</reference>
<evidence type="ECO:0000256" key="4">
    <source>
        <dbReference type="ARBA" id="ARBA00023267"/>
    </source>
</evidence>
<dbReference type="InterPro" id="IPR013196">
    <property type="entry name" value="HTH_11"/>
</dbReference>
<dbReference type="GO" id="GO:0005524">
    <property type="term" value="F:ATP binding"/>
    <property type="evidence" value="ECO:0007669"/>
    <property type="project" value="UniProtKB-UniRule"/>
</dbReference>
<dbReference type="Gene3D" id="3.30.930.10">
    <property type="entry name" value="Bira Bifunctional Protein, Domain 2"/>
    <property type="match status" value="1"/>
</dbReference>
<gene>
    <name evidence="5" type="primary">birA</name>
    <name evidence="7" type="ORF">FYJ34_05515</name>
</gene>
<keyword evidence="1 5" id="KW-0436">Ligase</keyword>
<keyword evidence="2 5" id="KW-0547">Nucleotide-binding</keyword>
<dbReference type="GO" id="GO:0005737">
    <property type="term" value="C:cytoplasm"/>
    <property type="evidence" value="ECO:0007669"/>
    <property type="project" value="TreeGrafter"/>
</dbReference>
<feature type="binding site" evidence="5">
    <location>
        <position position="113"/>
    </location>
    <ligand>
        <name>biotin</name>
        <dbReference type="ChEBI" id="CHEBI:57586"/>
    </ligand>
</feature>
<keyword evidence="3 5" id="KW-0067">ATP-binding</keyword>
<dbReference type="HAMAP" id="MF_00978">
    <property type="entry name" value="Bifunct_BirA"/>
    <property type="match status" value="1"/>
</dbReference>
<dbReference type="InterPro" id="IPR030855">
    <property type="entry name" value="Bifunct_BirA"/>
</dbReference>
<dbReference type="InterPro" id="IPR045864">
    <property type="entry name" value="aa-tRNA-synth_II/BPL/LPL"/>
</dbReference>
<dbReference type="RefSeq" id="WP_154476884.1">
    <property type="nucleotide sequence ID" value="NZ_VULY01000018.1"/>
</dbReference>
<dbReference type="EMBL" id="VULY01000018">
    <property type="protein sequence ID" value="MSR93732.1"/>
    <property type="molecule type" value="Genomic_DNA"/>
</dbReference>
<evidence type="ECO:0000256" key="5">
    <source>
        <dbReference type="HAMAP-Rule" id="MF_00978"/>
    </source>
</evidence>
<dbReference type="SUPFAM" id="SSF46785">
    <property type="entry name" value="Winged helix' DNA-binding domain"/>
    <property type="match status" value="1"/>
</dbReference>
<dbReference type="SUPFAM" id="SSF55681">
    <property type="entry name" value="Class II aaRS and biotin synthetases"/>
    <property type="match status" value="1"/>
</dbReference>
<dbReference type="Proteomes" id="UP000434409">
    <property type="component" value="Unassembled WGS sequence"/>
</dbReference>
<evidence type="ECO:0000259" key="6">
    <source>
        <dbReference type="PROSITE" id="PS51733"/>
    </source>
</evidence>
<dbReference type="CDD" id="cd16442">
    <property type="entry name" value="BPL"/>
    <property type="match status" value="1"/>
</dbReference>
<feature type="binding site" evidence="5">
    <location>
        <begin position="117"/>
        <end position="119"/>
    </location>
    <ligand>
        <name>biotin</name>
        <dbReference type="ChEBI" id="CHEBI:57586"/>
    </ligand>
</feature>
<dbReference type="InterPro" id="IPR003142">
    <property type="entry name" value="BPL_C"/>
</dbReference>
<dbReference type="InterPro" id="IPR036388">
    <property type="entry name" value="WH-like_DNA-bd_sf"/>
</dbReference>
<dbReference type="GO" id="GO:0016740">
    <property type="term" value="F:transferase activity"/>
    <property type="evidence" value="ECO:0007669"/>
    <property type="project" value="UniProtKB-ARBA"/>
</dbReference>
<keyword evidence="4 5" id="KW-0092">Biotin</keyword>
<dbReference type="AlphaFoldDB" id="A0A6N7V3J1"/>
<keyword evidence="5" id="KW-0238">DNA-binding</keyword>
<comment type="function">
    <text evidence="5">Acts both as a biotin--[acetyl-CoA-carboxylase] ligase and a repressor.</text>
</comment>
<organism evidence="7 8">
    <name type="scientific">Suipraeoptans intestinalis</name>
    <dbReference type="NCBI Taxonomy" id="2606628"/>
    <lineage>
        <taxon>Bacteria</taxon>
        <taxon>Bacillati</taxon>
        <taxon>Bacillota</taxon>
        <taxon>Clostridia</taxon>
        <taxon>Lachnospirales</taxon>
        <taxon>Lachnospiraceae</taxon>
        <taxon>Suipraeoptans</taxon>
    </lineage>
</organism>
<evidence type="ECO:0000313" key="7">
    <source>
        <dbReference type="EMBL" id="MSR93732.1"/>
    </source>
</evidence>
<evidence type="ECO:0000256" key="2">
    <source>
        <dbReference type="ARBA" id="ARBA00022741"/>
    </source>
</evidence>
<sequence>MKAAIVKVLRERKGYVSGQELCETFQVSRTAVWKVVEQLKQQGYIIEAVRNKGYRLLGEPEEFSKVGIESRRKTKWAGKKILFLESTDSTNIQAALAGSRGEEEGVLVVAKEQVAGRGRRGRQWESPQEGGIYMSLLLRPTVPPDHASGITLLMALCVAESLQELTTEPVKIKWPNDIVMNGKKVCGILTEMTAQVDYIHHVVVGVGMNLNQTQFAGELSEKATSFWLETGIRADRSRLIAALLEKFEQSYEVFCKEGGSLSRFRTEYEKRLVNTGRPVRVQDGKESFDGIALGISPKGDLLVRLEDQSIRSVFAGEVSVRGIYGYI</sequence>
<proteinExistence type="inferred from homology"/>
<dbReference type="GO" id="GO:0004077">
    <property type="term" value="F:biotin--[biotin carboxyl-carrier protein] ligase activity"/>
    <property type="evidence" value="ECO:0007669"/>
    <property type="project" value="UniProtKB-UniRule"/>
</dbReference>
<dbReference type="GO" id="GO:0009249">
    <property type="term" value="P:protein lipoylation"/>
    <property type="evidence" value="ECO:0007669"/>
    <property type="project" value="UniProtKB-ARBA"/>
</dbReference>
<feature type="domain" description="BPL/LPL catalytic" evidence="6">
    <location>
        <begin position="76"/>
        <end position="255"/>
    </location>
</feature>
<dbReference type="InterPro" id="IPR036390">
    <property type="entry name" value="WH_DNA-bd_sf"/>
</dbReference>
<dbReference type="GO" id="GO:0006355">
    <property type="term" value="P:regulation of DNA-templated transcription"/>
    <property type="evidence" value="ECO:0007669"/>
    <property type="project" value="UniProtKB-UniRule"/>
</dbReference>
<feature type="binding site" evidence="5">
    <location>
        <position position="184"/>
    </location>
    <ligand>
        <name>biotin</name>
        <dbReference type="ChEBI" id="CHEBI:57586"/>
    </ligand>
</feature>
<dbReference type="Pfam" id="PF02237">
    <property type="entry name" value="BPL_C"/>
    <property type="match status" value="1"/>
</dbReference>
<dbReference type="InterPro" id="IPR008988">
    <property type="entry name" value="Transcriptional_repressor_C"/>
</dbReference>
<evidence type="ECO:0000313" key="8">
    <source>
        <dbReference type="Proteomes" id="UP000434409"/>
    </source>
</evidence>
<dbReference type="EC" id="6.3.4.15" evidence="5"/>
<dbReference type="GO" id="GO:0003677">
    <property type="term" value="F:DNA binding"/>
    <property type="evidence" value="ECO:0007669"/>
    <property type="project" value="UniProtKB-UniRule"/>
</dbReference>
<keyword evidence="5" id="KW-0804">Transcription</keyword>
<protein>
    <recommendedName>
        <fullName evidence="5">Bifunctional ligase/repressor BirA</fullName>
    </recommendedName>
    <alternativeName>
        <fullName evidence="5">Biotin--[acetyl-CoA-carboxylase] ligase</fullName>
        <ecNumber evidence="5">6.3.4.15</ecNumber>
    </alternativeName>
    <alternativeName>
        <fullName evidence="5">Biotin--protein ligase</fullName>
    </alternativeName>
    <alternativeName>
        <fullName evidence="5">Biotin-[acetyl-CoA carboxylase] synthetase</fullName>
    </alternativeName>
</protein>
<keyword evidence="5" id="KW-0805">Transcription regulation</keyword>
<dbReference type="InterPro" id="IPR004408">
    <property type="entry name" value="Biotin_CoA_COase_ligase"/>
</dbReference>
<evidence type="ECO:0000256" key="1">
    <source>
        <dbReference type="ARBA" id="ARBA00022598"/>
    </source>
</evidence>
<dbReference type="Gene3D" id="1.10.10.10">
    <property type="entry name" value="Winged helix-like DNA-binding domain superfamily/Winged helix DNA-binding domain"/>
    <property type="match status" value="1"/>
</dbReference>
<name>A0A6N7V3J1_9FIRM</name>
<feature type="DNA-binding region" description="H-T-H motif" evidence="5">
    <location>
        <begin position="18"/>
        <end position="37"/>
    </location>
</feature>
<keyword evidence="5" id="KW-0678">Repressor</keyword>
<dbReference type="SUPFAM" id="SSF50037">
    <property type="entry name" value="C-terminal domain of transcriptional repressors"/>
    <property type="match status" value="1"/>
</dbReference>
<dbReference type="PROSITE" id="PS51733">
    <property type="entry name" value="BPL_LPL_CATALYTIC"/>
    <property type="match status" value="1"/>
</dbReference>
<dbReference type="Gene3D" id="2.30.30.100">
    <property type="match status" value="1"/>
</dbReference>
<keyword evidence="8" id="KW-1185">Reference proteome</keyword>